<reference evidence="2 3" key="1">
    <citation type="submission" date="2019-06" db="EMBL/GenBank/DDBJ databases">
        <title>Draft genomes of female and male turbot (Scophthalmus maximus).</title>
        <authorList>
            <person name="Xu H."/>
            <person name="Xu X.-W."/>
            <person name="Shao C."/>
            <person name="Chen S."/>
        </authorList>
    </citation>
    <scope>NUCLEOTIDE SEQUENCE [LARGE SCALE GENOMIC DNA]</scope>
    <source>
        <strain evidence="2">Ysfricsl-2016a</strain>
        <tissue evidence="2">Blood</tissue>
    </source>
</reference>
<accession>A0A6A4SBI8</accession>
<sequence length="107" mass="12110">MTEGLIRRERDRERQSEESEVAAPRGVVAGGNGNQEEAAAKARAAAARKEFRLDETLVENEGARFLFRRPVVIQVESRRDVSRPPGLMGNYRRLKHGLQIKQIQIDV</sequence>
<dbReference type="EMBL" id="VEVO01000016">
    <property type="protein sequence ID" value="KAF0029080.1"/>
    <property type="molecule type" value="Genomic_DNA"/>
</dbReference>
<feature type="region of interest" description="Disordered" evidence="1">
    <location>
        <begin position="1"/>
        <end position="36"/>
    </location>
</feature>
<evidence type="ECO:0000313" key="3">
    <source>
        <dbReference type="Proteomes" id="UP000438429"/>
    </source>
</evidence>
<proteinExistence type="predicted"/>
<evidence type="ECO:0000313" key="2">
    <source>
        <dbReference type="EMBL" id="KAF0029080.1"/>
    </source>
</evidence>
<feature type="compositionally biased region" description="Basic and acidic residues" evidence="1">
    <location>
        <begin position="1"/>
        <end position="17"/>
    </location>
</feature>
<organism evidence="2 3">
    <name type="scientific">Scophthalmus maximus</name>
    <name type="common">Turbot</name>
    <name type="synonym">Psetta maxima</name>
    <dbReference type="NCBI Taxonomy" id="52904"/>
    <lineage>
        <taxon>Eukaryota</taxon>
        <taxon>Metazoa</taxon>
        <taxon>Chordata</taxon>
        <taxon>Craniata</taxon>
        <taxon>Vertebrata</taxon>
        <taxon>Euteleostomi</taxon>
        <taxon>Actinopterygii</taxon>
        <taxon>Neopterygii</taxon>
        <taxon>Teleostei</taxon>
        <taxon>Neoteleostei</taxon>
        <taxon>Acanthomorphata</taxon>
        <taxon>Carangaria</taxon>
        <taxon>Pleuronectiformes</taxon>
        <taxon>Pleuronectoidei</taxon>
        <taxon>Scophthalmidae</taxon>
        <taxon>Scophthalmus</taxon>
    </lineage>
</organism>
<gene>
    <name evidence="2" type="ORF">F2P81_018185</name>
</gene>
<name>A0A6A4SBI8_SCOMX</name>
<evidence type="ECO:0000256" key="1">
    <source>
        <dbReference type="SAM" id="MobiDB-lite"/>
    </source>
</evidence>
<protein>
    <submittedName>
        <fullName evidence="2">Uncharacterized protein</fullName>
    </submittedName>
</protein>
<comment type="caution">
    <text evidence="2">The sequence shown here is derived from an EMBL/GenBank/DDBJ whole genome shotgun (WGS) entry which is preliminary data.</text>
</comment>
<dbReference type="AlphaFoldDB" id="A0A6A4SBI8"/>
<dbReference type="Proteomes" id="UP000438429">
    <property type="component" value="Unassembled WGS sequence"/>
</dbReference>